<accession>A0ABS8WIK0</accession>
<organism evidence="1 2">
    <name type="scientific">Datura stramonium</name>
    <name type="common">Jimsonweed</name>
    <name type="synonym">Common thornapple</name>
    <dbReference type="NCBI Taxonomy" id="4076"/>
    <lineage>
        <taxon>Eukaryota</taxon>
        <taxon>Viridiplantae</taxon>
        <taxon>Streptophyta</taxon>
        <taxon>Embryophyta</taxon>
        <taxon>Tracheophyta</taxon>
        <taxon>Spermatophyta</taxon>
        <taxon>Magnoliopsida</taxon>
        <taxon>eudicotyledons</taxon>
        <taxon>Gunneridae</taxon>
        <taxon>Pentapetalae</taxon>
        <taxon>asterids</taxon>
        <taxon>lamiids</taxon>
        <taxon>Solanales</taxon>
        <taxon>Solanaceae</taxon>
        <taxon>Solanoideae</taxon>
        <taxon>Datureae</taxon>
        <taxon>Datura</taxon>
    </lineage>
</organism>
<keyword evidence="2" id="KW-1185">Reference proteome</keyword>
<dbReference type="Proteomes" id="UP000823775">
    <property type="component" value="Unassembled WGS sequence"/>
</dbReference>
<gene>
    <name evidence="1" type="ORF">HAX54_046228</name>
</gene>
<reference evidence="1 2" key="1">
    <citation type="journal article" date="2021" name="BMC Genomics">
        <title>Datura genome reveals duplications of psychoactive alkaloid biosynthetic genes and high mutation rate following tissue culture.</title>
        <authorList>
            <person name="Rajewski A."/>
            <person name="Carter-House D."/>
            <person name="Stajich J."/>
            <person name="Litt A."/>
        </authorList>
    </citation>
    <scope>NUCLEOTIDE SEQUENCE [LARGE SCALE GENOMIC DNA]</scope>
    <source>
        <strain evidence="1">AR-01</strain>
    </source>
</reference>
<dbReference type="EMBL" id="JACEIK010007267">
    <property type="protein sequence ID" value="MCE3049974.1"/>
    <property type="molecule type" value="Genomic_DNA"/>
</dbReference>
<evidence type="ECO:0000313" key="1">
    <source>
        <dbReference type="EMBL" id="MCE3049974.1"/>
    </source>
</evidence>
<evidence type="ECO:0000313" key="2">
    <source>
        <dbReference type="Proteomes" id="UP000823775"/>
    </source>
</evidence>
<comment type="caution">
    <text evidence="1">The sequence shown here is derived from an EMBL/GenBank/DDBJ whole genome shotgun (WGS) entry which is preliminary data.</text>
</comment>
<feature type="non-terminal residue" evidence="1">
    <location>
        <position position="66"/>
    </location>
</feature>
<name>A0ABS8WIK0_DATST</name>
<protein>
    <submittedName>
        <fullName evidence="1">Uncharacterized protein</fullName>
    </submittedName>
</protein>
<sequence length="66" mass="7914">MRSHRTKQQDNTLEAKEAFEVDEDDSQNKLKMDMLLKIMKMERMMKMGKVIMKMEKVMITIMKMGK</sequence>
<proteinExistence type="predicted"/>